<comment type="caution">
    <text evidence="2">The sequence shown here is derived from an EMBL/GenBank/DDBJ whole genome shotgun (WGS) entry which is preliminary data.</text>
</comment>
<feature type="compositionally biased region" description="Polar residues" evidence="1">
    <location>
        <begin position="132"/>
        <end position="147"/>
    </location>
</feature>
<feature type="compositionally biased region" description="Basic and acidic residues" evidence="1">
    <location>
        <begin position="57"/>
        <end position="67"/>
    </location>
</feature>
<dbReference type="Proteomes" id="UP001152622">
    <property type="component" value="Chromosome 3"/>
</dbReference>
<feature type="compositionally biased region" description="Gly residues" evidence="1">
    <location>
        <begin position="87"/>
        <end position="98"/>
    </location>
</feature>
<feature type="compositionally biased region" description="Basic and acidic residues" evidence="1">
    <location>
        <begin position="148"/>
        <end position="162"/>
    </location>
</feature>
<keyword evidence="3" id="KW-1185">Reference proteome</keyword>
<feature type="compositionally biased region" description="Basic and acidic residues" evidence="1">
    <location>
        <begin position="104"/>
        <end position="117"/>
    </location>
</feature>
<name>A0A9Q1J684_SYNKA</name>
<evidence type="ECO:0000313" key="2">
    <source>
        <dbReference type="EMBL" id="KAJ8369154.1"/>
    </source>
</evidence>
<dbReference type="OrthoDB" id="8960082at2759"/>
<evidence type="ECO:0000256" key="1">
    <source>
        <dbReference type="SAM" id="MobiDB-lite"/>
    </source>
</evidence>
<gene>
    <name evidence="2" type="ORF">SKAU_G00091820</name>
</gene>
<proteinExistence type="predicted"/>
<protein>
    <submittedName>
        <fullName evidence="2">Uncharacterized protein</fullName>
    </submittedName>
</protein>
<feature type="region of interest" description="Disordered" evidence="1">
    <location>
        <begin position="26"/>
        <end position="186"/>
    </location>
</feature>
<dbReference type="EMBL" id="JAINUF010000003">
    <property type="protein sequence ID" value="KAJ8369154.1"/>
    <property type="molecule type" value="Genomic_DNA"/>
</dbReference>
<reference evidence="2" key="1">
    <citation type="journal article" date="2023" name="Science">
        <title>Genome structures resolve the early diversification of teleost fishes.</title>
        <authorList>
            <person name="Parey E."/>
            <person name="Louis A."/>
            <person name="Montfort J."/>
            <person name="Bouchez O."/>
            <person name="Roques C."/>
            <person name="Iampietro C."/>
            <person name="Lluch J."/>
            <person name="Castinel A."/>
            <person name="Donnadieu C."/>
            <person name="Desvignes T."/>
            <person name="Floi Bucao C."/>
            <person name="Jouanno E."/>
            <person name="Wen M."/>
            <person name="Mejri S."/>
            <person name="Dirks R."/>
            <person name="Jansen H."/>
            <person name="Henkel C."/>
            <person name="Chen W.J."/>
            <person name="Zahm M."/>
            <person name="Cabau C."/>
            <person name="Klopp C."/>
            <person name="Thompson A.W."/>
            <person name="Robinson-Rechavi M."/>
            <person name="Braasch I."/>
            <person name="Lecointre G."/>
            <person name="Bobe J."/>
            <person name="Postlethwait J.H."/>
            <person name="Berthelot C."/>
            <person name="Roest Crollius H."/>
            <person name="Guiguen Y."/>
        </authorList>
    </citation>
    <scope>NUCLEOTIDE SEQUENCE</scope>
    <source>
        <strain evidence="2">WJC10195</strain>
    </source>
</reference>
<sequence length="186" mass="19849">MLLVLLPRMSRRKTVPLIRLFVSEPEAPAAVQNGANDKAEAVGTNRQPSASNGQESENCHPDAKEDTQAEPALEAACGETKSHGENGSSGAGCDGKGSGEGEDDNPKDIMAHDREIIPQEDGLQEIAKQEEINSQEAAHQTENASPSSKDEKNLNQEQRSDGKCCSGNPVAQSEKMAGKVQPHKEH</sequence>
<organism evidence="2 3">
    <name type="scientific">Synaphobranchus kaupii</name>
    <name type="common">Kaup's arrowtooth eel</name>
    <dbReference type="NCBI Taxonomy" id="118154"/>
    <lineage>
        <taxon>Eukaryota</taxon>
        <taxon>Metazoa</taxon>
        <taxon>Chordata</taxon>
        <taxon>Craniata</taxon>
        <taxon>Vertebrata</taxon>
        <taxon>Euteleostomi</taxon>
        <taxon>Actinopterygii</taxon>
        <taxon>Neopterygii</taxon>
        <taxon>Teleostei</taxon>
        <taxon>Anguilliformes</taxon>
        <taxon>Synaphobranchidae</taxon>
        <taxon>Synaphobranchus</taxon>
    </lineage>
</organism>
<evidence type="ECO:0000313" key="3">
    <source>
        <dbReference type="Proteomes" id="UP001152622"/>
    </source>
</evidence>
<dbReference type="AlphaFoldDB" id="A0A9Q1J684"/>
<accession>A0A9Q1J684</accession>
<feature type="compositionally biased region" description="Polar residues" evidence="1">
    <location>
        <begin position="44"/>
        <end position="56"/>
    </location>
</feature>